<name>A0ABM5P194_9MOLU</name>
<dbReference type="Proteomes" id="UP000018745">
    <property type="component" value="Chromosome"/>
</dbReference>
<evidence type="ECO:0000313" key="1">
    <source>
        <dbReference type="EMBL" id="AHC40239.1"/>
    </source>
</evidence>
<accession>A0ABM5P194</accession>
<protein>
    <recommendedName>
        <fullName evidence="3">Lipoprotein</fullName>
    </recommendedName>
</protein>
<dbReference type="EMBL" id="CP006935">
    <property type="protein sequence ID" value="AHC40239.1"/>
    <property type="molecule type" value="Genomic_DNA"/>
</dbReference>
<evidence type="ECO:0000313" key="2">
    <source>
        <dbReference type="Proteomes" id="UP000018745"/>
    </source>
</evidence>
<evidence type="ECO:0008006" key="3">
    <source>
        <dbReference type="Google" id="ProtNLM"/>
    </source>
</evidence>
<dbReference type="RefSeq" id="WP_024071140.1">
    <property type="nucleotide sequence ID" value="NC_023062.1"/>
</dbReference>
<organism evidence="1 2">
    <name type="scientific">Mycoplasma ovis str. Michigan</name>
    <dbReference type="NCBI Taxonomy" id="1415773"/>
    <lineage>
        <taxon>Bacteria</taxon>
        <taxon>Bacillati</taxon>
        <taxon>Mycoplasmatota</taxon>
        <taxon>Mollicutes</taxon>
        <taxon>Mycoplasmataceae</taxon>
        <taxon>Mycoplasma</taxon>
    </lineage>
</organism>
<reference evidence="1 2" key="1">
    <citation type="journal article" date="2014" name="Genome Announc.">
        <title>Complete Genome Sequence of Mycoplasma ovis Strain Michigan, a Hemoplasma of Sheep with Two Distinct 16S rRNA Genes.</title>
        <authorList>
            <person name="Deshuillers P.L."/>
            <person name="Santos A.P."/>
            <person name="do Nascimento N.C."/>
            <person name="Hampel J.A."/>
            <person name="Bergin I.L."/>
            <person name="Dyson M.C."/>
            <person name="Messick J.B."/>
        </authorList>
    </citation>
    <scope>NUCLEOTIDE SEQUENCE [LARGE SCALE GENOMIC DNA]</scope>
    <source>
        <strain evidence="1 2">Michigan</strain>
    </source>
</reference>
<sequence length="202" mass="22473">MVKNLISCATVVGCITIVPFSYGIKFGNNQIVEKINDGRKERKIGDLVLSKSSKGSSLSIANFDELLEKTKGAKKTMSFKEVGMKFGTEELTENDFLVSPAQDGKYYLAKNVRNGEYLLKNGLIVRRFHERDFNWNELDHVNLDWKSLGLEGNVSLSKIAVGSCTFTLIDDSRLQINCREFFSKSVGSGEAVQGILTFGVKQ</sequence>
<keyword evidence="2" id="KW-1185">Reference proteome</keyword>
<gene>
    <name evidence="1" type="ORF">OVS_01770</name>
</gene>
<proteinExistence type="predicted"/>